<dbReference type="PANTHER" id="PTHR45527:SF1">
    <property type="entry name" value="FATTY ACID SYNTHASE"/>
    <property type="match status" value="1"/>
</dbReference>
<feature type="domain" description="Carrier" evidence="6">
    <location>
        <begin position="984"/>
        <end position="1059"/>
    </location>
</feature>
<dbReference type="CDD" id="cd12116">
    <property type="entry name" value="A_NRPS_Ta1_like"/>
    <property type="match status" value="1"/>
</dbReference>
<dbReference type="Pfam" id="PF13193">
    <property type="entry name" value="AMP-binding_C"/>
    <property type="match status" value="1"/>
</dbReference>
<dbReference type="FunFam" id="3.40.50.980:FF:000001">
    <property type="entry name" value="Non-ribosomal peptide synthetase"/>
    <property type="match status" value="1"/>
</dbReference>
<dbReference type="Gene3D" id="3.40.50.980">
    <property type="match status" value="2"/>
</dbReference>
<dbReference type="FunFam" id="3.30.300.30:FF:000010">
    <property type="entry name" value="Enterobactin synthetase component F"/>
    <property type="match status" value="1"/>
</dbReference>
<dbReference type="CDD" id="cd19531">
    <property type="entry name" value="LCL_NRPS-like"/>
    <property type="match status" value="1"/>
</dbReference>
<dbReference type="SUPFAM" id="SSF53474">
    <property type="entry name" value="alpha/beta-Hydrolases"/>
    <property type="match status" value="1"/>
</dbReference>
<keyword evidence="8" id="KW-1185">Reference proteome</keyword>
<keyword evidence="3" id="KW-0596">Phosphopantetheine</keyword>
<dbReference type="PROSITE" id="PS50075">
    <property type="entry name" value="CARRIER"/>
    <property type="match status" value="2"/>
</dbReference>
<dbReference type="SUPFAM" id="SSF52777">
    <property type="entry name" value="CoA-dependent acyltransferases"/>
    <property type="match status" value="2"/>
</dbReference>
<dbReference type="Pfam" id="PF00668">
    <property type="entry name" value="Condensation"/>
    <property type="match status" value="1"/>
</dbReference>
<dbReference type="InterPro" id="IPR036736">
    <property type="entry name" value="ACP-like_sf"/>
</dbReference>
<name>A0A1G9XWM5_9SPHI</name>
<feature type="domain" description="Carrier" evidence="6">
    <location>
        <begin position="1087"/>
        <end position="1162"/>
    </location>
</feature>
<comment type="cofactor">
    <cofactor evidence="1">
        <name>pantetheine 4'-phosphate</name>
        <dbReference type="ChEBI" id="CHEBI:47942"/>
    </cofactor>
</comment>
<dbReference type="GO" id="GO:0005737">
    <property type="term" value="C:cytoplasm"/>
    <property type="evidence" value="ECO:0007669"/>
    <property type="project" value="TreeGrafter"/>
</dbReference>
<organism evidence="7 8">
    <name type="scientific">Daejeonella rubra</name>
    <dbReference type="NCBI Taxonomy" id="990371"/>
    <lineage>
        <taxon>Bacteria</taxon>
        <taxon>Pseudomonadati</taxon>
        <taxon>Bacteroidota</taxon>
        <taxon>Sphingobacteriia</taxon>
        <taxon>Sphingobacteriales</taxon>
        <taxon>Sphingobacteriaceae</taxon>
        <taxon>Daejeonella</taxon>
    </lineage>
</organism>
<dbReference type="InterPro" id="IPR009081">
    <property type="entry name" value="PP-bd_ACP"/>
</dbReference>
<dbReference type="InterPro" id="IPR029058">
    <property type="entry name" value="AB_hydrolase_fold"/>
</dbReference>
<dbReference type="Gene3D" id="3.30.559.10">
    <property type="entry name" value="Chloramphenicol acetyltransferase-like domain"/>
    <property type="match status" value="1"/>
</dbReference>
<dbReference type="NCBIfam" id="TIGR01733">
    <property type="entry name" value="AA-adenyl-dom"/>
    <property type="match status" value="1"/>
</dbReference>
<evidence type="ECO:0000259" key="6">
    <source>
        <dbReference type="PROSITE" id="PS50075"/>
    </source>
</evidence>
<evidence type="ECO:0000256" key="1">
    <source>
        <dbReference type="ARBA" id="ARBA00001957"/>
    </source>
</evidence>
<evidence type="ECO:0000256" key="4">
    <source>
        <dbReference type="ARBA" id="ARBA00022553"/>
    </source>
</evidence>
<dbReference type="InterPro" id="IPR025110">
    <property type="entry name" value="AMP-bd_C"/>
</dbReference>
<dbReference type="Gene3D" id="3.30.300.30">
    <property type="match status" value="1"/>
</dbReference>
<dbReference type="InterPro" id="IPR001031">
    <property type="entry name" value="Thioesterase"/>
</dbReference>
<sequence>MSVNGDNGINHNSEKVFVPATESQQEVWISCLLGGDDASRSYNLSVTLNLSGELNHSFFEQSIQDLVNRHEALRSVFTEDASQVCIYSEFKPEIYFEDISTNNDDQKQTFITNYIKADTNTVFDLSNGPLYKLSLFKLDKNKHVLIFTAHHIICDGWSMGLFLEELGKIYSAYLNGIPDGLDQVNSFTQYALDQKKFSNSKEYEQIEQFWIDQFKDGVPVLDIPIDFPRPAVKTTKSARYDTVIDNDLLSEIKTLGSKNGCSLAITFRAVFEILLYKLSGQNDLVLGLPAAGQAATGNYNLMGHCINLLPIRSHLNEDITFLEYLKDRKFATLDAYDNQQFTFGSLLKKLNIPRDPARVPLVSYVFSIDMGMGEAINLEGLKSEVISNKRDYENFEIFVNATSTEADFKLEWTYNTQLFKEERIIKMTDSYLSLLYAVIKEPGIKIRDILPVDPSESEAKITGWNDTKVDYPKNTTVHEFVSLNAEKYPDKTAIKYKNSSLSYSELNEKANRIASYLAENQVYKGDTIALILDRSVEMMASLLAIMKSGAAYIPVDPDYPVKRIEYMLADSSVKLLISSAKYKGRFATQDIKEVILEEIGDQLSGYDGKGPEINVQGTDLAYVIYTSGSTGQPKGIAVEHHSLTNFLCSMQKRPGISAGDKLLAVTTISFDISGLELYLPLISGAELILTDADTAKDGRELLDLVRSEQVSIMQATPSTWRMMLESNWDESFDLKALCGGEALPKDLAQLLLEKCSSLWNMYGPTETTIWSAVKQITNSEDPITIGSPIDNTQFYILDQHLHRVPIGSTGEIYIGGEGLAREYINKSELTEKSFIKNPFSGGSSERIYRTGDLGKFMPEGEIQCFGRIDNQVKIRGYRIELGAIEEALNIQESIKESVVLAREDRPGDQRLVAYIVHQTEANTIATAQEIAAWKNGLKEILPSYMIPGDYILLEKIPLLPNGKIDRKSLPKPNEISNKDKNKELPKTKTEKLAAKIWEEILSSGPIGLTDDFFELGGHSLLAVQVMIRIEKETGIKLPLTTLFKAPTLNQFAGLIESGKTDQPDEKQTNTEIKTPLETKDISDDFVPPRTDIEKLVAEIWAEHLGIESVGVYDDFFELGGHSLMAIRVLNQLEKETGKRLPLATLFEHTTVEAMALMLKMDAKSITWDSLVAIKPHGQKMPLYIVHGAGLNVLFFNTLAKNMDPEQPVYGLQAKGLNGIDEPLEKIEDMAAYYISEIVKQNPKGPYALAGFSFGGIIAYEMAKQFKAMGKDVKMLAMFDTYAYQSDRYEPTFKKLFNSTRYLTKQLLYTFTLFFEDPKRTIEYKSEAIKRRFIQLYWKLKYGDKQNQEGFFGYANNIDIKNIQAWEKYIFTPYNGTIELFRAKKRTFYMNDFEYLGWKPFAKKGINIHEIPGEHNFIFAPPNDKEFASILQQCLDKAADKKRGD</sequence>
<dbReference type="GO" id="GO:0044550">
    <property type="term" value="P:secondary metabolite biosynthetic process"/>
    <property type="evidence" value="ECO:0007669"/>
    <property type="project" value="UniProtKB-ARBA"/>
</dbReference>
<dbReference type="InterPro" id="IPR020845">
    <property type="entry name" value="AMP-binding_CS"/>
</dbReference>
<dbReference type="InterPro" id="IPR020806">
    <property type="entry name" value="PKS_PP-bd"/>
</dbReference>
<dbReference type="PROSITE" id="PS00012">
    <property type="entry name" value="PHOSPHOPANTETHEINE"/>
    <property type="match status" value="1"/>
</dbReference>
<protein>
    <submittedName>
        <fullName evidence="7">Amino acid adenylation domain-containing protein</fullName>
    </submittedName>
</protein>
<reference evidence="8" key="1">
    <citation type="submission" date="2016-10" db="EMBL/GenBank/DDBJ databases">
        <authorList>
            <person name="Varghese N."/>
            <person name="Submissions S."/>
        </authorList>
    </citation>
    <scope>NUCLEOTIDE SEQUENCE [LARGE SCALE GENOMIC DNA]</scope>
    <source>
        <strain evidence="8">DSM 24536</strain>
    </source>
</reference>
<dbReference type="SUPFAM" id="SSF56801">
    <property type="entry name" value="Acetyl-CoA synthetase-like"/>
    <property type="match status" value="1"/>
</dbReference>
<evidence type="ECO:0000256" key="5">
    <source>
        <dbReference type="SAM" id="MobiDB-lite"/>
    </source>
</evidence>
<proteinExistence type="inferred from homology"/>
<dbReference type="Gene3D" id="3.30.559.30">
    <property type="entry name" value="Nonribosomal peptide synthetase, condensation domain"/>
    <property type="match status" value="1"/>
</dbReference>
<dbReference type="InterPro" id="IPR023213">
    <property type="entry name" value="CAT-like_dom_sf"/>
</dbReference>
<dbReference type="Gene3D" id="2.30.38.10">
    <property type="entry name" value="Luciferase, Domain 3"/>
    <property type="match status" value="1"/>
</dbReference>
<dbReference type="InterPro" id="IPR001242">
    <property type="entry name" value="Condensation_dom"/>
</dbReference>
<dbReference type="Pfam" id="PF00550">
    <property type="entry name" value="PP-binding"/>
    <property type="match status" value="2"/>
</dbReference>
<dbReference type="EMBL" id="FNHH01000033">
    <property type="protein sequence ID" value="SDN01167.1"/>
    <property type="molecule type" value="Genomic_DNA"/>
</dbReference>
<evidence type="ECO:0000256" key="2">
    <source>
        <dbReference type="ARBA" id="ARBA00006432"/>
    </source>
</evidence>
<dbReference type="InterPro" id="IPR010071">
    <property type="entry name" value="AA_adenyl_dom"/>
</dbReference>
<dbReference type="Gene3D" id="3.40.50.1820">
    <property type="entry name" value="alpha/beta hydrolase"/>
    <property type="match status" value="2"/>
</dbReference>
<dbReference type="SMART" id="SM00823">
    <property type="entry name" value="PKS_PP"/>
    <property type="match status" value="2"/>
</dbReference>
<feature type="region of interest" description="Disordered" evidence="5">
    <location>
        <begin position="967"/>
        <end position="986"/>
    </location>
</feature>
<dbReference type="Gene3D" id="1.10.1200.10">
    <property type="entry name" value="ACP-like"/>
    <property type="match status" value="1"/>
</dbReference>
<dbReference type="OrthoDB" id="4317020at2"/>
<dbReference type="InterPro" id="IPR000873">
    <property type="entry name" value="AMP-dep_synth/lig_dom"/>
</dbReference>
<dbReference type="STRING" id="990371.SAMN05421813_13315"/>
<feature type="compositionally biased region" description="Basic and acidic residues" evidence="5">
    <location>
        <begin position="976"/>
        <end position="986"/>
    </location>
</feature>
<dbReference type="Proteomes" id="UP000199226">
    <property type="component" value="Unassembled WGS sequence"/>
</dbReference>
<dbReference type="RefSeq" id="WP_090706716.1">
    <property type="nucleotide sequence ID" value="NZ_FNHH01000033.1"/>
</dbReference>
<evidence type="ECO:0000256" key="3">
    <source>
        <dbReference type="ARBA" id="ARBA00022450"/>
    </source>
</evidence>
<dbReference type="InterPro" id="IPR006162">
    <property type="entry name" value="Ppantetheine_attach_site"/>
</dbReference>
<dbReference type="InterPro" id="IPR045851">
    <property type="entry name" value="AMP-bd_C_sf"/>
</dbReference>
<evidence type="ECO:0000313" key="7">
    <source>
        <dbReference type="EMBL" id="SDN01167.1"/>
    </source>
</evidence>
<dbReference type="GO" id="GO:0003824">
    <property type="term" value="F:catalytic activity"/>
    <property type="evidence" value="ECO:0007669"/>
    <property type="project" value="InterPro"/>
</dbReference>
<dbReference type="FunFam" id="1.10.1200.10:FF:000005">
    <property type="entry name" value="Nonribosomal peptide synthetase 1"/>
    <property type="match status" value="2"/>
</dbReference>
<dbReference type="PANTHER" id="PTHR45527">
    <property type="entry name" value="NONRIBOSOMAL PEPTIDE SYNTHETASE"/>
    <property type="match status" value="1"/>
</dbReference>
<dbReference type="FunFam" id="3.40.50.12780:FF:000012">
    <property type="entry name" value="Non-ribosomal peptide synthetase"/>
    <property type="match status" value="1"/>
</dbReference>
<accession>A0A1G9XWM5</accession>
<dbReference type="GO" id="GO:0043041">
    <property type="term" value="P:amino acid activation for nonribosomal peptide biosynthetic process"/>
    <property type="evidence" value="ECO:0007669"/>
    <property type="project" value="TreeGrafter"/>
</dbReference>
<dbReference type="Pfam" id="PF00501">
    <property type="entry name" value="AMP-binding"/>
    <property type="match status" value="1"/>
</dbReference>
<evidence type="ECO:0000313" key="8">
    <source>
        <dbReference type="Proteomes" id="UP000199226"/>
    </source>
</evidence>
<keyword evidence="4" id="KW-0597">Phosphoprotein</keyword>
<dbReference type="GO" id="GO:0031177">
    <property type="term" value="F:phosphopantetheine binding"/>
    <property type="evidence" value="ECO:0007669"/>
    <property type="project" value="InterPro"/>
</dbReference>
<dbReference type="PROSITE" id="PS00455">
    <property type="entry name" value="AMP_BINDING"/>
    <property type="match status" value="1"/>
</dbReference>
<dbReference type="SUPFAM" id="SSF47336">
    <property type="entry name" value="ACP-like"/>
    <property type="match status" value="2"/>
</dbReference>
<dbReference type="Pfam" id="PF00975">
    <property type="entry name" value="Thioesterase"/>
    <property type="match status" value="1"/>
</dbReference>
<comment type="similarity">
    <text evidence="2">Belongs to the ATP-dependent AMP-binding enzyme family.</text>
</comment>
<gene>
    <name evidence="7" type="ORF">SAMN05421813_13315</name>
</gene>